<name>A0A6J4MIR3_9ACTN</name>
<feature type="region of interest" description="Disordered" evidence="1">
    <location>
        <begin position="1"/>
        <end position="43"/>
    </location>
</feature>
<dbReference type="AlphaFoldDB" id="A0A6J4MIR3"/>
<evidence type="ECO:0000256" key="1">
    <source>
        <dbReference type="SAM" id="MobiDB-lite"/>
    </source>
</evidence>
<reference evidence="2" key="1">
    <citation type="submission" date="2020-02" db="EMBL/GenBank/DDBJ databases">
        <authorList>
            <person name="Meier V. D."/>
        </authorList>
    </citation>
    <scope>NUCLEOTIDE SEQUENCE</scope>
    <source>
        <strain evidence="2">AVDCRST_MAG46</strain>
    </source>
</reference>
<proteinExistence type="predicted"/>
<gene>
    <name evidence="2" type="ORF">AVDCRST_MAG46-3099</name>
</gene>
<feature type="compositionally biased region" description="Low complexity" evidence="1">
    <location>
        <begin position="22"/>
        <end position="33"/>
    </location>
</feature>
<dbReference type="EMBL" id="CADCUD010000215">
    <property type="protein sequence ID" value="CAA9358454.1"/>
    <property type="molecule type" value="Genomic_DNA"/>
</dbReference>
<sequence>MSDVNETVIAELRPQRPGGDLRSSSARAASPSDRYARRVAAYR</sequence>
<evidence type="ECO:0000313" key="2">
    <source>
        <dbReference type="EMBL" id="CAA9358454.1"/>
    </source>
</evidence>
<protein>
    <submittedName>
        <fullName evidence="2">Uncharacterized protein</fullName>
    </submittedName>
</protein>
<accession>A0A6J4MIR3</accession>
<organism evidence="2">
    <name type="scientific">uncultured Nocardioidaceae bacterium</name>
    <dbReference type="NCBI Taxonomy" id="253824"/>
    <lineage>
        <taxon>Bacteria</taxon>
        <taxon>Bacillati</taxon>
        <taxon>Actinomycetota</taxon>
        <taxon>Actinomycetes</taxon>
        <taxon>Propionibacteriales</taxon>
        <taxon>Nocardioidaceae</taxon>
        <taxon>environmental samples</taxon>
    </lineage>
</organism>